<proteinExistence type="predicted"/>
<name>A0A0A9W8I0_LYGHE</name>
<dbReference type="AlphaFoldDB" id="A0A0A9W8I0"/>
<dbReference type="EMBL" id="GBHO01042479">
    <property type="protein sequence ID" value="JAG01125.1"/>
    <property type="molecule type" value="Transcribed_RNA"/>
</dbReference>
<accession>A0A0A9W8I0</accession>
<protein>
    <submittedName>
        <fullName evidence="2">Uncharacterized protein</fullName>
    </submittedName>
</protein>
<feature type="compositionally biased region" description="Basic and acidic residues" evidence="1">
    <location>
        <begin position="34"/>
        <end position="45"/>
    </location>
</feature>
<organism evidence="2">
    <name type="scientific">Lygus hesperus</name>
    <name type="common">Western plant bug</name>
    <dbReference type="NCBI Taxonomy" id="30085"/>
    <lineage>
        <taxon>Eukaryota</taxon>
        <taxon>Metazoa</taxon>
        <taxon>Ecdysozoa</taxon>
        <taxon>Arthropoda</taxon>
        <taxon>Hexapoda</taxon>
        <taxon>Insecta</taxon>
        <taxon>Pterygota</taxon>
        <taxon>Neoptera</taxon>
        <taxon>Paraneoptera</taxon>
        <taxon>Hemiptera</taxon>
        <taxon>Heteroptera</taxon>
        <taxon>Panheteroptera</taxon>
        <taxon>Cimicomorpha</taxon>
        <taxon>Miridae</taxon>
        <taxon>Mirini</taxon>
        <taxon>Lygus</taxon>
    </lineage>
</organism>
<evidence type="ECO:0000256" key="1">
    <source>
        <dbReference type="SAM" id="MobiDB-lite"/>
    </source>
</evidence>
<sequence length="113" mass="13302">MRFHLVVTVRLWRAVRLFEHRQRPVRGEGVFGREAQKEEQEEPKRPQGPFSLAALRREIRITRGIAVGHLGSYKIRTILRVQIGLNRCKLNSNANFRFLSDQNQRNPKYLPNI</sequence>
<reference evidence="2" key="2">
    <citation type="submission" date="2014-07" db="EMBL/GenBank/DDBJ databases">
        <authorList>
            <person name="Hull J."/>
        </authorList>
    </citation>
    <scope>NUCLEOTIDE SEQUENCE</scope>
</reference>
<feature type="region of interest" description="Disordered" evidence="1">
    <location>
        <begin position="29"/>
        <end position="48"/>
    </location>
</feature>
<gene>
    <name evidence="2" type="ORF">CM83_30803</name>
</gene>
<reference evidence="2" key="1">
    <citation type="journal article" date="2014" name="PLoS ONE">
        <title>Transcriptome-Based Identification of ABC Transporters in the Western Tarnished Plant Bug Lygus hesperus.</title>
        <authorList>
            <person name="Hull J.J."/>
            <person name="Chaney K."/>
            <person name="Geib S.M."/>
            <person name="Fabrick J.A."/>
            <person name="Brent C.S."/>
            <person name="Walsh D."/>
            <person name="Lavine L.C."/>
        </authorList>
    </citation>
    <scope>NUCLEOTIDE SEQUENCE</scope>
</reference>
<evidence type="ECO:0000313" key="2">
    <source>
        <dbReference type="EMBL" id="JAG01125.1"/>
    </source>
</evidence>